<gene>
    <name evidence="2" type="ORF">J5285_25925</name>
</gene>
<name>A0ABX8TC32_9HYPH</name>
<organism evidence="2 3">
    <name type="scientific">Agrobacterium larrymoorei</name>
    <dbReference type="NCBI Taxonomy" id="160699"/>
    <lineage>
        <taxon>Bacteria</taxon>
        <taxon>Pseudomonadati</taxon>
        <taxon>Pseudomonadota</taxon>
        <taxon>Alphaproteobacteria</taxon>
        <taxon>Hyphomicrobiales</taxon>
        <taxon>Rhizobiaceae</taxon>
        <taxon>Rhizobium/Agrobacterium group</taxon>
        <taxon>Agrobacterium</taxon>
    </lineage>
</organism>
<evidence type="ECO:0000313" key="2">
    <source>
        <dbReference type="EMBL" id="QYA10796.1"/>
    </source>
</evidence>
<dbReference type="Proteomes" id="UP000826513">
    <property type="component" value="Plasmid unnamed2"/>
</dbReference>
<evidence type="ECO:0000259" key="1">
    <source>
        <dbReference type="Pfam" id="PF03428"/>
    </source>
</evidence>
<dbReference type="EMBL" id="CP072171">
    <property type="protein sequence ID" value="QYA10796.1"/>
    <property type="molecule type" value="Genomic_DNA"/>
</dbReference>
<dbReference type="InterPro" id="IPR005090">
    <property type="entry name" value="RepC_N"/>
</dbReference>
<dbReference type="RefSeq" id="WP_174051866.1">
    <property type="nucleotide sequence ID" value="NZ_CP072171.1"/>
</dbReference>
<evidence type="ECO:0000313" key="3">
    <source>
        <dbReference type="Proteomes" id="UP000826513"/>
    </source>
</evidence>
<dbReference type="InterPro" id="IPR036388">
    <property type="entry name" value="WH-like_DNA-bd_sf"/>
</dbReference>
<reference evidence="2 3" key="1">
    <citation type="submission" date="2021-03" db="EMBL/GenBank/DDBJ databases">
        <title>Rapid diversification of plasmids in a genus of pathogenic and nitrogen fixing bacteria.</title>
        <authorList>
            <person name="Weisberg A.J."/>
            <person name="Miller M."/>
            <person name="Ream W."/>
            <person name="Grunwald N.J."/>
            <person name="Chang J.H."/>
        </authorList>
    </citation>
    <scope>NUCLEOTIDE SEQUENCE [LARGE SCALE GENOMIC DNA]</scope>
    <source>
        <strain evidence="2 3">AF3.44</strain>
        <plasmid evidence="2 3">unnamed2</plasmid>
    </source>
</reference>
<accession>A0ABX8TC32</accession>
<sequence length="153" mass="17164">MSQDDFDKRFMNAEWVLGVEDEACAVGFRRQAGAVDISSVPFQHIVNLVDDMEPSDGNLELQQINVLAHLAALADEEMSVSGFPFVFDDNIVLGVVLDLRPRQVARSLERLEKLGLITILGDRNARRRRASDVTQSNGIDLRVLIARYDELRP</sequence>
<geneLocation type="plasmid" evidence="2 3">
    <name>unnamed2</name>
</geneLocation>
<keyword evidence="3" id="KW-1185">Reference proteome</keyword>
<dbReference type="Pfam" id="PF03428">
    <property type="entry name" value="RP-C"/>
    <property type="match status" value="1"/>
</dbReference>
<keyword evidence="2" id="KW-0614">Plasmid</keyword>
<proteinExistence type="predicted"/>
<protein>
    <recommendedName>
        <fullName evidence="1">Plasmid replication protein C N-terminal domain-containing protein</fullName>
    </recommendedName>
</protein>
<dbReference type="Gene3D" id="1.10.10.10">
    <property type="entry name" value="Winged helix-like DNA-binding domain superfamily/Winged helix DNA-binding domain"/>
    <property type="match status" value="1"/>
</dbReference>
<feature type="domain" description="Plasmid replication protein C N-terminal" evidence="1">
    <location>
        <begin position="59"/>
        <end position="152"/>
    </location>
</feature>